<evidence type="ECO:0000313" key="2">
    <source>
        <dbReference type="EMBL" id="PIT04891.1"/>
    </source>
</evidence>
<reference evidence="2 3" key="1">
    <citation type="submission" date="2015-06" db="EMBL/GenBank/DDBJ databases">
        <title>Comparative genome analysis of nirS-carrying Bradyrhizobium sp. strains.</title>
        <authorList>
            <person name="Ishii S."/>
            <person name="Jang J."/>
            <person name="Nishizawa T."/>
            <person name="Senoo K."/>
        </authorList>
    </citation>
    <scope>NUCLEOTIDE SEQUENCE [LARGE SCALE GENOMIC DNA]</scope>
    <source>
        <strain evidence="2 3">TSA1</strain>
    </source>
</reference>
<proteinExistence type="predicted"/>
<dbReference type="Pfam" id="PF00534">
    <property type="entry name" value="Glycos_transf_1"/>
    <property type="match status" value="1"/>
</dbReference>
<keyword evidence="3" id="KW-1185">Reference proteome</keyword>
<dbReference type="InterPro" id="IPR001296">
    <property type="entry name" value="Glyco_trans_1"/>
</dbReference>
<dbReference type="Proteomes" id="UP000228930">
    <property type="component" value="Unassembled WGS sequence"/>
</dbReference>
<dbReference type="AlphaFoldDB" id="A0A2M6UK11"/>
<dbReference type="SUPFAM" id="SSF53756">
    <property type="entry name" value="UDP-Glycosyltransferase/glycogen phosphorylase"/>
    <property type="match status" value="1"/>
</dbReference>
<feature type="domain" description="Glycosyl transferase family 1" evidence="1">
    <location>
        <begin position="8"/>
        <end position="98"/>
    </location>
</feature>
<name>A0A2M6UK11_9BRAD</name>
<evidence type="ECO:0000313" key="3">
    <source>
        <dbReference type="Proteomes" id="UP000228930"/>
    </source>
</evidence>
<dbReference type="Gene3D" id="3.40.50.2000">
    <property type="entry name" value="Glycogen Phosphorylase B"/>
    <property type="match status" value="1"/>
</dbReference>
<protein>
    <recommendedName>
        <fullName evidence="1">Glycosyl transferase family 1 domain-containing protein</fullName>
    </recommendedName>
</protein>
<dbReference type="GO" id="GO:0016757">
    <property type="term" value="F:glycosyltransferase activity"/>
    <property type="evidence" value="ECO:0007669"/>
    <property type="project" value="InterPro"/>
</dbReference>
<organism evidence="2 3">
    <name type="scientific">Bradyrhizobium nitroreducens</name>
    <dbReference type="NCBI Taxonomy" id="709803"/>
    <lineage>
        <taxon>Bacteria</taxon>
        <taxon>Pseudomonadati</taxon>
        <taxon>Pseudomonadota</taxon>
        <taxon>Alphaproteobacteria</taxon>
        <taxon>Hyphomicrobiales</taxon>
        <taxon>Nitrobacteraceae</taxon>
        <taxon>Bradyrhizobium</taxon>
    </lineage>
</organism>
<gene>
    <name evidence="2" type="ORF">TSA1_32210</name>
</gene>
<dbReference type="EMBL" id="LFJC01000003">
    <property type="protein sequence ID" value="PIT04891.1"/>
    <property type="molecule type" value="Genomic_DNA"/>
</dbReference>
<comment type="caution">
    <text evidence="2">The sequence shown here is derived from an EMBL/GenBank/DDBJ whole genome shotgun (WGS) entry which is preliminary data.</text>
</comment>
<sequence length="191" mass="20736">MVDAVDDDARLSGFYSAMDAFLHLAEIGESFGMVLCEALLCGTPIITLSTPLRDNSQLEVVGHERGGLVARDLEGVVDAMVRVQEDQALRLRVRNEAPTWVASRFAVDVVASSAIHIYEALMAAADKADLQRRLNAAGEGPPDLAWLNAIQLDGLGAAPTAFQKVLFRLLHMPQFYSAYQLIKTGLAGVRR</sequence>
<accession>A0A2M6UK11</accession>
<evidence type="ECO:0000259" key="1">
    <source>
        <dbReference type="Pfam" id="PF00534"/>
    </source>
</evidence>